<dbReference type="ESTHER" id="dicdi-q54qe7">
    <property type="family name" value="6_AlphaBeta_hydrolase"/>
</dbReference>
<dbReference type="EMBL" id="AAFI02000058">
    <property type="protein sequence ID" value="EAL65445.1"/>
    <property type="molecule type" value="Genomic_DNA"/>
</dbReference>
<feature type="domain" description="AB hydrolase-1" evidence="1">
    <location>
        <begin position="10"/>
        <end position="222"/>
    </location>
</feature>
<dbReference type="STRING" id="44689.Q54QE7"/>
<dbReference type="dictyBase" id="DDB_G0283915"/>
<dbReference type="SMR" id="Q54QE7"/>
<keyword evidence="3" id="KW-1185">Reference proteome</keyword>
<dbReference type="GeneID" id="8624321"/>
<dbReference type="OMA" id="FMAKRMG"/>
<dbReference type="eggNOG" id="ENOG502RZIH">
    <property type="taxonomic scope" value="Eukaryota"/>
</dbReference>
<comment type="caution">
    <text evidence="2">The sequence shown here is derived from an EMBL/GenBank/DDBJ whole genome shotgun (WGS) entry which is preliminary data.</text>
</comment>
<protein>
    <submittedName>
        <fullName evidence="2">Esterase/lipase/thioesterase domain-containing protein</fullName>
    </submittedName>
</protein>
<dbReference type="InterPro" id="IPR052897">
    <property type="entry name" value="Sec-Metab_Biosynth_Hydrolase"/>
</dbReference>
<dbReference type="Proteomes" id="UP000002195">
    <property type="component" value="Unassembled WGS sequence"/>
</dbReference>
<dbReference type="VEuPathDB" id="AmoebaDB:DDB_G0283915"/>
<dbReference type="RefSeq" id="XP_638797.1">
    <property type="nucleotide sequence ID" value="XM_633705.1"/>
</dbReference>
<dbReference type="SUPFAM" id="SSF53474">
    <property type="entry name" value="alpha/beta-Hydrolases"/>
    <property type="match status" value="1"/>
</dbReference>
<dbReference type="Pfam" id="PF12697">
    <property type="entry name" value="Abhydrolase_6"/>
    <property type="match status" value="1"/>
</dbReference>
<name>Q54QE7_DICDI</name>
<dbReference type="PhylomeDB" id="Q54QE7"/>
<gene>
    <name evidence="2" type="ORF">DDB_G0283915</name>
</gene>
<evidence type="ECO:0000259" key="1">
    <source>
        <dbReference type="Pfam" id="PF12697"/>
    </source>
</evidence>
<dbReference type="InterPro" id="IPR029058">
    <property type="entry name" value="AB_hydrolase_fold"/>
</dbReference>
<dbReference type="PaxDb" id="44689-DDB0233381"/>
<dbReference type="InParanoid" id="Q54QE7"/>
<accession>Q54QE7</accession>
<reference evidence="2 3" key="1">
    <citation type="journal article" date="2005" name="Nature">
        <title>The genome of the social amoeba Dictyostelium discoideum.</title>
        <authorList>
            <consortium name="The Dictyostelium discoideum Sequencing Consortium"/>
            <person name="Eichinger L."/>
            <person name="Pachebat J.A."/>
            <person name="Glockner G."/>
            <person name="Rajandream M.A."/>
            <person name="Sucgang R."/>
            <person name="Berriman M."/>
            <person name="Song J."/>
            <person name="Olsen R."/>
            <person name="Szafranski K."/>
            <person name="Xu Q."/>
            <person name="Tunggal B."/>
            <person name="Kummerfeld S."/>
            <person name="Madera M."/>
            <person name="Konfortov B.A."/>
            <person name="Rivero F."/>
            <person name="Bankier A.T."/>
            <person name="Lehmann R."/>
            <person name="Hamlin N."/>
            <person name="Davies R."/>
            <person name="Gaudet P."/>
            <person name="Fey P."/>
            <person name="Pilcher K."/>
            <person name="Chen G."/>
            <person name="Saunders D."/>
            <person name="Sodergren E."/>
            <person name="Davis P."/>
            <person name="Kerhornou A."/>
            <person name="Nie X."/>
            <person name="Hall N."/>
            <person name="Anjard C."/>
            <person name="Hemphill L."/>
            <person name="Bason N."/>
            <person name="Farbrother P."/>
            <person name="Desany B."/>
            <person name="Just E."/>
            <person name="Morio T."/>
            <person name="Rost R."/>
            <person name="Churcher C."/>
            <person name="Cooper J."/>
            <person name="Haydock S."/>
            <person name="van Driessche N."/>
            <person name="Cronin A."/>
            <person name="Goodhead I."/>
            <person name="Muzny D."/>
            <person name="Mourier T."/>
            <person name="Pain A."/>
            <person name="Lu M."/>
            <person name="Harper D."/>
            <person name="Lindsay R."/>
            <person name="Hauser H."/>
            <person name="James K."/>
            <person name="Quiles M."/>
            <person name="Madan Babu M."/>
            <person name="Saito T."/>
            <person name="Buchrieser C."/>
            <person name="Wardroper A."/>
            <person name="Felder M."/>
            <person name="Thangavelu M."/>
            <person name="Johnson D."/>
            <person name="Knights A."/>
            <person name="Loulseged H."/>
            <person name="Mungall K."/>
            <person name="Oliver K."/>
            <person name="Price C."/>
            <person name="Quail M.A."/>
            <person name="Urushihara H."/>
            <person name="Hernandez J."/>
            <person name="Rabbinowitsch E."/>
            <person name="Steffen D."/>
            <person name="Sanders M."/>
            <person name="Ma J."/>
            <person name="Kohara Y."/>
            <person name="Sharp S."/>
            <person name="Simmonds M."/>
            <person name="Spiegler S."/>
            <person name="Tivey A."/>
            <person name="Sugano S."/>
            <person name="White B."/>
            <person name="Walker D."/>
            <person name="Woodward J."/>
            <person name="Winckler T."/>
            <person name="Tanaka Y."/>
            <person name="Shaulsky G."/>
            <person name="Schleicher M."/>
            <person name="Weinstock G."/>
            <person name="Rosenthal A."/>
            <person name="Cox E.C."/>
            <person name="Chisholm R.L."/>
            <person name="Gibbs R."/>
            <person name="Loomis W.F."/>
            <person name="Platzer M."/>
            <person name="Kay R.R."/>
            <person name="Williams J."/>
            <person name="Dear P.H."/>
            <person name="Noegel A.A."/>
            <person name="Barrell B."/>
            <person name="Kuspa A."/>
        </authorList>
    </citation>
    <scope>NUCLEOTIDE SEQUENCE [LARGE SCALE GENOMIC DNA]</scope>
    <source>
        <strain evidence="2 3">AX4</strain>
    </source>
</reference>
<dbReference type="Gene3D" id="3.40.50.1820">
    <property type="entry name" value="alpha/beta hydrolase"/>
    <property type="match status" value="1"/>
</dbReference>
<dbReference type="PANTHER" id="PTHR37017:SF11">
    <property type="entry name" value="ESTERASE_LIPASE_THIOESTERASE DOMAIN-CONTAINING PROTEIN"/>
    <property type="match status" value="1"/>
</dbReference>
<dbReference type="KEGG" id="ddi:DDB_G0283915"/>
<dbReference type="HOGENOM" id="CLU_046066_2_1_1"/>
<dbReference type="AlphaFoldDB" id="Q54QE7"/>
<evidence type="ECO:0000313" key="3">
    <source>
        <dbReference type="Proteomes" id="UP000002195"/>
    </source>
</evidence>
<dbReference type="PANTHER" id="PTHR37017">
    <property type="entry name" value="AB HYDROLASE-1 DOMAIN-CONTAINING PROTEIN-RELATED"/>
    <property type="match status" value="1"/>
</dbReference>
<organism evidence="2 3">
    <name type="scientific">Dictyostelium discoideum</name>
    <name type="common">Social amoeba</name>
    <dbReference type="NCBI Taxonomy" id="44689"/>
    <lineage>
        <taxon>Eukaryota</taxon>
        <taxon>Amoebozoa</taxon>
        <taxon>Evosea</taxon>
        <taxon>Eumycetozoa</taxon>
        <taxon>Dictyostelia</taxon>
        <taxon>Dictyosteliales</taxon>
        <taxon>Dictyosteliaceae</taxon>
        <taxon>Dictyostelium</taxon>
    </lineage>
</organism>
<sequence length="233" mass="25978">MDVINDHLTIVLCHGSFTGALVWQSVIPFLVKEGYNVVAVDYPTRDFNEDVEYTRNLIDRQDGNVLLVGYSYGGAVVTEAGKHEKVVGIVYIAGFALDEGDSLGSILGRREDQGANSRILDSKGFLWVKPEDFNKCICQDLSQEESLAMSLCQKPLHLSIVTHTMGPNPAWKNKPTWYQISDNDRMIPQETQIEMVNNIKPKKTIHLNSNHASISSHPKEVTAFIIEAASTFK</sequence>
<dbReference type="InterPro" id="IPR000073">
    <property type="entry name" value="AB_hydrolase_1"/>
</dbReference>
<evidence type="ECO:0000313" key="2">
    <source>
        <dbReference type="EMBL" id="EAL65445.1"/>
    </source>
</evidence>
<proteinExistence type="predicted"/>